<dbReference type="SUPFAM" id="SSF51905">
    <property type="entry name" value="FAD/NAD(P)-binding domain"/>
    <property type="match status" value="1"/>
</dbReference>
<accession>W6MT32</accession>
<dbReference type="STRING" id="1382522.W6MT32"/>
<evidence type="ECO:0000256" key="4">
    <source>
        <dbReference type="ARBA" id="ARBA00023002"/>
    </source>
</evidence>
<dbReference type="GO" id="GO:0050660">
    <property type="term" value="F:flavin adenine dinucleotide binding"/>
    <property type="evidence" value="ECO:0007669"/>
    <property type="project" value="TreeGrafter"/>
</dbReference>
<sequence>MLPLECEITKLISRRRPLIQYWYHSCLVFLPYFGKSFVKSKPKNAFIMAIAMKRIVIVGCGAYGTEAANSFSKNYQQYQVTVINNVDYYYMLPATVRNLTAPDPEEWIEKLTRPLSEKLNSRVKLIIDDVVDINSERVELANGSSVPFDALIIATGAHWNAPISPQLWGDRTIQGMKDYARMESDELAKAKDVAVVGGGFVGVELAGEIAHAYQDELLSGEKTLTIYHASSSFFSSHYGKKLKHGMEDSLLKLGVRIKYDCYVERSAESGAFIRSTNEVVVADKIYWTTGPRANTPPISIANLLNSKEEIKITETFQAAGHAKGNIFAIGDVTDYPRKAHMLTATFIPVIVPNVDSYLRGRPLTKKIPKAKKYATVAVSAGPEAASGHIAIPVFGYVMLPKFVMVRMKAKNLWTEQV</sequence>
<dbReference type="InterPro" id="IPR036188">
    <property type="entry name" value="FAD/NAD-bd_sf"/>
</dbReference>
<dbReference type="OrthoDB" id="202203at2759"/>
<dbReference type="PRINTS" id="PR00368">
    <property type="entry name" value="FADPNR"/>
</dbReference>
<keyword evidence="4" id="KW-0560">Oxidoreductase</keyword>
<evidence type="ECO:0000256" key="2">
    <source>
        <dbReference type="ARBA" id="ARBA00022630"/>
    </source>
</evidence>
<evidence type="ECO:0000256" key="3">
    <source>
        <dbReference type="ARBA" id="ARBA00022827"/>
    </source>
</evidence>
<dbReference type="PANTHER" id="PTHR43735:SF3">
    <property type="entry name" value="FERROPTOSIS SUPPRESSOR PROTEIN 1"/>
    <property type="match status" value="1"/>
</dbReference>
<dbReference type="GO" id="GO:0005737">
    <property type="term" value="C:cytoplasm"/>
    <property type="evidence" value="ECO:0007669"/>
    <property type="project" value="TreeGrafter"/>
</dbReference>
<dbReference type="GO" id="GO:0004174">
    <property type="term" value="F:electron-transferring-flavoprotein dehydrogenase activity"/>
    <property type="evidence" value="ECO:0007669"/>
    <property type="project" value="TreeGrafter"/>
</dbReference>
<dbReference type="InterPro" id="IPR023753">
    <property type="entry name" value="FAD/NAD-binding_dom"/>
</dbReference>
<dbReference type="RefSeq" id="XP_022460362.1">
    <property type="nucleotide sequence ID" value="XM_022601080.1"/>
</dbReference>
<dbReference type="PANTHER" id="PTHR43735">
    <property type="entry name" value="APOPTOSIS-INDUCING FACTOR 1"/>
    <property type="match status" value="1"/>
</dbReference>
<dbReference type="Proteomes" id="UP000019384">
    <property type="component" value="Unassembled WGS sequence"/>
</dbReference>
<protein>
    <recommendedName>
        <fullName evidence="5">FAD/NAD(P)-binding domain-containing protein</fullName>
    </recommendedName>
</protein>
<evidence type="ECO:0000313" key="6">
    <source>
        <dbReference type="EMBL" id="CDK28372.1"/>
    </source>
</evidence>
<evidence type="ECO:0000313" key="7">
    <source>
        <dbReference type="Proteomes" id="UP000019384"/>
    </source>
</evidence>
<dbReference type="Pfam" id="PF07992">
    <property type="entry name" value="Pyr_redox_2"/>
    <property type="match status" value="1"/>
</dbReference>
<reference evidence="6" key="2">
    <citation type="submission" date="2014-02" db="EMBL/GenBank/DDBJ databases">
        <title>Complete DNA sequence of /Kuraishia capsulata/ illustrates novel genomic features among budding yeasts (/Saccharomycotina/).</title>
        <authorList>
            <person name="Morales L."/>
            <person name="Noel B."/>
            <person name="Porcel B."/>
            <person name="Marcet-Houben M."/>
            <person name="Hullo M-F."/>
            <person name="Sacerdot C."/>
            <person name="Tekaia F."/>
            <person name="Leh-Louis V."/>
            <person name="Despons L."/>
            <person name="Khanna V."/>
            <person name="Aury J-M."/>
            <person name="Barbe V."/>
            <person name="Couloux A."/>
            <person name="Labadie K."/>
            <person name="Pelletier E."/>
            <person name="Souciet J-L."/>
            <person name="Boekhout T."/>
            <person name="Gabaldon T."/>
            <person name="Wincker P."/>
            <person name="Dujon B."/>
        </authorList>
    </citation>
    <scope>NUCLEOTIDE SEQUENCE</scope>
    <source>
        <strain evidence="6">CBS 1993</strain>
    </source>
</reference>
<gene>
    <name evidence="6" type="ORF">KUCA_T00004354001</name>
</gene>
<dbReference type="Gene3D" id="3.50.50.100">
    <property type="match status" value="1"/>
</dbReference>
<organism evidence="6 7">
    <name type="scientific">Kuraishia capsulata CBS 1993</name>
    <dbReference type="NCBI Taxonomy" id="1382522"/>
    <lineage>
        <taxon>Eukaryota</taxon>
        <taxon>Fungi</taxon>
        <taxon>Dikarya</taxon>
        <taxon>Ascomycota</taxon>
        <taxon>Saccharomycotina</taxon>
        <taxon>Pichiomycetes</taxon>
        <taxon>Pichiales</taxon>
        <taxon>Pichiaceae</taxon>
        <taxon>Kuraishia</taxon>
    </lineage>
</organism>
<evidence type="ECO:0000259" key="5">
    <source>
        <dbReference type="Pfam" id="PF07992"/>
    </source>
</evidence>
<reference evidence="6" key="1">
    <citation type="submission" date="2013-12" db="EMBL/GenBank/DDBJ databases">
        <authorList>
            <person name="Genoscope - CEA"/>
        </authorList>
    </citation>
    <scope>NUCLEOTIDE SEQUENCE</scope>
    <source>
        <strain evidence="6">CBS 1993</strain>
    </source>
</reference>
<keyword evidence="7" id="KW-1185">Reference proteome</keyword>
<proteinExistence type="inferred from homology"/>
<dbReference type="GeneID" id="34521750"/>
<dbReference type="HOGENOM" id="CLU_019845_2_0_1"/>
<keyword evidence="3" id="KW-0274">FAD</keyword>
<name>W6MT32_9ASCO</name>
<keyword evidence="2" id="KW-0285">Flavoprotein</keyword>
<dbReference type="PRINTS" id="PR00469">
    <property type="entry name" value="PNDRDTASEII"/>
</dbReference>
<evidence type="ECO:0000256" key="1">
    <source>
        <dbReference type="ARBA" id="ARBA00006442"/>
    </source>
</evidence>
<comment type="similarity">
    <text evidence="1">Belongs to the FAD-dependent oxidoreductase family.</text>
</comment>
<dbReference type="EMBL" id="HG793129">
    <property type="protein sequence ID" value="CDK28372.1"/>
    <property type="molecule type" value="Genomic_DNA"/>
</dbReference>
<dbReference type="AlphaFoldDB" id="W6MT32"/>
<feature type="domain" description="FAD/NAD(P)-binding" evidence="5">
    <location>
        <begin position="54"/>
        <end position="340"/>
    </location>
</feature>